<keyword evidence="3" id="KW-1185">Reference proteome</keyword>
<evidence type="ECO:0000313" key="3">
    <source>
        <dbReference type="Proteomes" id="UP000320735"/>
    </source>
</evidence>
<accession>A0A5C6BIS5</accession>
<protein>
    <recommendedName>
        <fullName evidence="1">DUF2007 domain-containing protein</fullName>
    </recommendedName>
</protein>
<dbReference type="Proteomes" id="UP000320735">
    <property type="component" value="Unassembled WGS sequence"/>
</dbReference>
<dbReference type="RefSeq" id="WP_197532084.1">
    <property type="nucleotide sequence ID" value="NZ_SJPP01000001.1"/>
</dbReference>
<feature type="domain" description="DUF2007" evidence="1">
    <location>
        <begin position="18"/>
        <end position="78"/>
    </location>
</feature>
<proteinExistence type="predicted"/>
<dbReference type="Pfam" id="PF09413">
    <property type="entry name" value="DUF2007"/>
    <property type="match status" value="1"/>
</dbReference>
<comment type="caution">
    <text evidence="2">The sequence shown here is derived from an EMBL/GenBank/DDBJ whole genome shotgun (WGS) entry which is preliminary data.</text>
</comment>
<organism evidence="2 3">
    <name type="scientific">Symmachiella macrocystis</name>
    <dbReference type="NCBI Taxonomy" id="2527985"/>
    <lineage>
        <taxon>Bacteria</taxon>
        <taxon>Pseudomonadati</taxon>
        <taxon>Planctomycetota</taxon>
        <taxon>Planctomycetia</taxon>
        <taxon>Planctomycetales</taxon>
        <taxon>Planctomycetaceae</taxon>
        <taxon>Symmachiella</taxon>
    </lineage>
</organism>
<evidence type="ECO:0000259" key="1">
    <source>
        <dbReference type="Pfam" id="PF09413"/>
    </source>
</evidence>
<reference evidence="2 3" key="1">
    <citation type="submission" date="2019-02" db="EMBL/GenBank/DDBJ databases">
        <title>Deep-cultivation of Planctomycetes and their phenomic and genomic characterization uncovers novel biology.</title>
        <authorList>
            <person name="Wiegand S."/>
            <person name="Jogler M."/>
            <person name="Boedeker C."/>
            <person name="Pinto D."/>
            <person name="Vollmers J."/>
            <person name="Rivas-Marin E."/>
            <person name="Kohn T."/>
            <person name="Peeters S.H."/>
            <person name="Heuer A."/>
            <person name="Rast P."/>
            <person name="Oberbeckmann S."/>
            <person name="Bunk B."/>
            <person name="Jeske O."/>
            <person name="Meyerdierks A."/>
            <person name="Storesund J.E."/>
            <person name="Kallscheuer N."/>
            <person name="Luecker S."/>
            <person name="Lage O.M."/>
            <person name="Pohl T."/>
            <person name="Merkel B.J."/>
            <person name="Hornburger P."/>
            <person name="Mueller R.-W."/>
            <person name="Bruemmer F."/>
            <person name="Labrenz M."/>
            <person name="Spormann A.M."/>
            <person name="Op Den Camp H."/>
            <person name="Overmann J."/>
            <person name="Amann R."/>
            <person name="Jetten M.S.M."/>
            <person name="Mascher T."/>
            <person name="Medema M.H."/>
            <person name="Devos D.P."/>
            <person name="Kaster A.-K."/>
            <person name="Ovreas L."/>
            <person name="Rohde M."/>
            <person name="Galperin M.Y."/>
            <person name="Jogler C."/>
        </authorList>
    </citation>
    <scope>NUCLEOTIDE SEQUENCE [LARGE SCALE GENOMIC DNA]</scope>
    <source>
        <strain evidence="2 3">CA54</strain>
    </source>
</reference>
<sequence>MSAIDQSSVMDRNNPVVVEIYAAGDCIEAHAAATVLEDEGIEVQVVGEMLDSVKGGIPFGEPTAPRLWVASADAQRGTTAGAMADADIPAKVEDIGRCISAWREADFCRTICVGRLAAHRTGNV</sequence>
<dbReference type="Gene3D" id="3.30.70.790">
    <property type="entry name" value="UreE, C-terminal domain"/>
    <property type="match status" value="1"/>
</dbReference>
<dbReference type="EMBL" id="SJPP01000001">
    <property type="protein sequence ID" value="TWU11236.1"/>
    <property type="molecule type" value="Genomic_DNA"/>
</dbReference>
<name>A0A5C6BIS5_9PLAN</name>
<dbReference type="AlphaFoldDB" id="A0A5C6BIS5"/>
<evidence type="ECO:0000313" key="2">
    <source>
        <dbReference type="EMBL" id="TWU11236.1"/>
    </source>
</evidence>
<dbReference type="InterPro" id="IPR018551">
    <property type="entry name" value="DUF2007"/>
</dbReference>
<gene>
    <name evidence="2" type="ORF">CA54_00400</name>
</gene>